<dbReference type="Proteomes" id="UP001524435">
    <property type="component" value="Unassembled WGS sequence"/>
</dbReference>
<keyword evidence="8" id="KW-1185">Reference proteome</keyword>
<evidence type="ECO:0000256" key="2">
    <source>
        <dbReference type="ARBA" id="ARBA00022679"/>
    </source>
</evidence>
<evidence type="ECO:0000313" key="8">
    <source>
        <dbReference type="Proteomes" id="UP001524435"/>
    </source>
</evidence>
<proteinExistence type="inferred from homology"/>
<sequence>MRLKIEKMGINGEGIAYYQKKPVFIEGALPQELVEIKDLQGYGTYYKARIEKIVKESRDRIRPACAFAHRCRACSMMHLAYEKQLKAKRDILAQTLMKYAKIEPSRIEEIIANEQPLHYRNQCKLPLQMEQGKLCSGMYLPGSNYFASVKNCVIHDPLIETVRKEVLHILNKHGIKAYDYHKKSGMRSLIIRTFQGKCQVTLVSGEDVLTQELIADLLDCEAIVSLWQSINTVKKSVDVFGKKMIFLGGAKQLRFLFGGYRMQINPRSFFQLNTKQAEVLYQKAASLLTGKRYGTIVEAYSGIGAISLFLHEHADQVIGIESIADAVQNAHAIASLNHIDNVKFVCGDAAEELTYLSKKGKIDLLVVDPPRSGLDYAMIGTLLQSKIQEIIYISCNPATLGKNLDLLQQRYEVKTIIPIDLFSQTAAIEAIVHLKRKR</sequence>
<dbReference type="InterPro" id="IPR029063">
    <property type="entry name" value="SAM-dependent_MTases_sf"/>
</dbReference>
<dbReference type="InterPro" id="IPR012340">
    <property type="entry name" value="NA-bd_OB-fold"/>
</dbReference>
<dbReference type="EMBL" id="JANGCH010000007">
    <property type="protein sequence ID" value="MCQ5121846.1"/>
    <property type="molecule type" value="Genomic_DNA"/>
</dbReference>
<reference evidence="7 8" key="1">
    <citation type="submission" date="2022-06" db="EMBL/GenBank/DDBJ databases">
        <title>Isolation of gut microbiota from human fecal samples.</title>
        <authorList>
            <person name="Pamer E.G."/>
            <person name="Barat B."/>
            <person name="Waligurski E."/>
            <person name="Medina S."/>
            <person name="Paddock L."/>
            <person name="Mostad J."/>
        </authorList>
    </citation>
    <scope>NUCLEOTIDE SEQUENCE [LARGE SCALE GENOMIC DNA]</scope>
    <source>
        <strain evidence="7 8">DFI.6.1</strain>
    </source>
</reference>
<evidence type="ECO:0000256" key="5">
    <source>
        <dbReference type="PROSITE-ProRule" id="PRU10015"/>
    </source>
</evidence>
<comment type="similarity">
    <text evidence="4">Belongs to the class I-like SAM-binding methyltransferase superfamily. RNA M5U methyltransferase family.</text>
</comment>
<feature type="active site" evidence="5">
    <location>
        <position position="395"/>
    </location>
</feature>
<feature type="binding site" evidence="4">
    <location>
        <position position="321"/>
    </location>
    <ligand>
        <name>S-adenosyl-L-methionine</name>
        <dbReference type="ChEBI" id="CHEBI:59789"/>
    </ligand>
</feature>
<feature type="binding site" evidence="4">
    <location>
        <position position="368"/>
    </location>
    <ligand>
        <name>S-adenosyl-L-methionine</name>
        <dbReference type="ChEBI" id="CHEBI:59789"/>
    </ligand>
</feature>
<protein>
    <submittedName>
        <fullName evidence="7">23S rRNA (Uracil(1939)-C(5))-methyltransferase RlmD</fullName>
        <ecNumber evidence="7">2.1.1.190</ecNumber>
    </submittedName>
</protein>
<dbReference type="CDD" id="cd02440">
    <property type="entry name" value="AdoMet_MTases"/>
    <property type="match status" value="1"/>
</dbReference>
<evidence type="ECO:0000256" key="3">
    <source>
        <dbReference type="ARBA" id="ARBA00022691"/>
    </source>
</evidence>
<keyword evidence="3 4" id="KW-0949">S-adenosyl-L-methionine</keyword>
<dbReference type="EC" id="2.1.1.190" evidence="7"/>
<dbReference type="Gene3D" id="2.40.50.1070">
    <property type="match status" value="1"/>
</dbReference>
<dbReference type="InterPro" id="IPR030390">
    <property type="entry name" value="MeTrfase_TrmA_AS"/>
</dbReference>
<dbReference type="InterPro" id="IPR010280">
    <property type="entry name" value="U5_MeTrfase_fam"/>
</dbReference>
<dbReference type="Gene3D" id="2.40.50.140">
    <property type="entry name" value="Nucleic acid-binding proteins"/>
    <property type="match status" value="1"/>
</dbReference>
<keyword evidence="1 4" id="KW-0489">Methyltransferase</keyword>
<evidence type="ECO:0000256" key="4">
    <source>
        <dbReference type="PROSITE-ProRule" id="PRU01024"/>
    </source>
</evidence>
<dbReference type="GO" id="GO:0008168">
    <property type="term" value="F:methyltransferase activity"/>
    <property type="evidence" value="ECO:0007669"/>
    <property type="project" value="UniProtKB-KW"/>
</dbReference>
<dbReference type="PROSITE" id="PS51687">
    <property type="entry name" value="SAM_MT_RNA_M5U"/>
    <property type="match status" value="1"/>
</dbReference>
<feature type="domain" description="TRAM" evidence="6">
    <location>
        <begin position="1"/>
        <end position="52"/>
    </location>
</feature>
<dbReference type="SUPFAM" id="SSF53335">
    <property type="entry name" value="S-adenosyl-L-methionine-dependent methyltransferases"/>
    <property type="match status" value="1"/>
</dbReference>
<name>A0ABT1SKU6_9FIRM</name>
<dbReference type="PROSITE" id="PS01230">
    <property type="entry name" value="TRMA_1"/>
    <property type="match status" value="1"/>
</dbReference>
<feature type="binding site" evidence="4">
    <location>
        <position position="300"/>
    </location>
    <ligand>
        <name>S-adenosyl-L-methionine</name>
        <dbReference type="ChEBI" id="CHEBI:59789"/>
    </ligand>
</feature>
<dbReference type="Gene3D" id="3.40.50.150">
    <property type="entry name" value="Vaccinia Virus protein VP39"/>
    <property type="match status" value="1"/>
</dbReference>
<dbReference type="PROSITE" id="PS50926">
    <property type="entry name" value="TRAM"/>
    <property type="match status" value="1"/>
</dbReference>
<feature type="active site" description="Nucleophile" evidence="4">
    <location>
        <position position="395"/>
    </location>
</feature>
<dbReference type="GO" id="GO:0032259">
    <property type="term" value="P:methylation"/>
    <property type="evidence" value="ECO:0007669"/>
    <property type="project" value="UniProtKB-KW"/>
</dbReference>
<dbReference type="NCBIfam" id="TIGR00479">
    <property type="entry name" value="rumA"/>
    <property type="match status" value="1"/>
</dbReference>
<comment type="caution">
    <text evidence="7">The sequence shown here is derived from an EMBL/GenBank/DDBJ whole genome shotgun (WGS) entry which is preliminary data.</text>
</comment>
<evidence type="ECO:0000256" key="1">
    <source>
        <dbReference type="ARBA" id="ARBA00022603"/>
    </source>
</evidence>
<gene>
    <name evidence="7" type="primary">rlmD</name>
    <name evidence="7" type="ORF">NE663_06170</name>
</gene>
<evidence type="ECO:0000259" key="6">
    <source>
        <dbReference type="PROSITE" id="PS50926"/>
    </source>
</evidence>
<dbReference type="PANTHER" id="PTHR11061">
    <property type="entry name" value="RNA M5U METHYLTRANSFERASE"/>
    <property type="match status" value="1"/>
</dbReference>
<dbReference type="SUPFAM" id="SSF50249">
    <property type="entry name" value="Nucleic acid-binding proteins"/>
    <property type="match status" value="1"/>
</dbReference>
<dbReference type="InterPro" id="IPR002792">
    <property type="entry name" value="TRAM_dom"/>
</dbReference>
<evidence type="ECO:0000313" key="7">
    <source>
        <dbReference type="EMBL" id="MCQ5121846.1"/>
    </source>
</evidence>
<organism evidence="7 8">
    <name type="scientific">Massilicoli timonensis</name>
    <dbReference type="NCBI Taxonomy" id="2015901"/>
    <lineage>
        <taxon>Bacteria</taxon>
        <taxon>Bacillati</taxon>
        <taxon>Bacillota</taxon>
        <taxon>Erysipelotrichia</taxon>
        <taxon>Erysipelotrichales</taxon>
        <taxon>Erysipelotrichaceae</taxon>
        <taxon>Massilicoli</taxon>
    </lineage>
</organism>
<dbReference type="Pfam" id="PF05958">
    <property type="entry name" value="tRNA_U5-meth_tr"/>
    <property type="match status" value="1"/>
</dbReference>
<keyword evidence="2 4" id="KW-0808">Transferase</keyword>
<dbReference type="PANTHER" id="PTHR11061:SF30">
    <property type="entry name" value="TRNA (URACIL(54)-C(5))-METHYLTRANSFERASE"/>
    <property type="match status" value="1"/>
</dbReference>
<dbReference type="Pfam" id="PF01938">
    <property type="entry name" value="TRAM"/>
    <property type="match status" value="1"/>
</dbReference>
<feature type="binding site" evidence="4">
    <location>
        <position position="271"/>
    </location>
    <ligand>
        <name>S-adenosyl-L-methionine</name>
        <dbReference type="ChEBI" id="CHEBI:59789"/>
    </ligand>
</feature>
<accession>A0ABT1SKU6</accession>
<dbReference type="RefSeq" id="WP_256197775.1">
    <property type="nucleotide sequence ID" value="NZ_JANGCH010000007.1"/>
</dbReference>